<protein>
    <submittedName>
        <fullName evidence="2">STAS domain-containing protein</fullName>
    </submittedName>
</protein>
<evidence type="ECO:0000259" key="1">
    <source>
        <dbReference type="PROSITE" id="PS50801"/>
    </source>
</evidence>
<evidence type="ECO:0000313" key="2">
    <source>
        <dbReference type="EMBL" id="QXE92740.1"/>
    </source>
</evidence>
<proteinExistence type="predicted"/>
<reference evidence="2 3" key="1">
    <citation type="submission" date="2021-06" db="EMBL/GenBank/DDBJ databases">
        <title>Gemonas diversity in paddy soil.</title>
        <authorList>
            <person name="Liu G."/>
        </authorList>
    </citation>
    <scope>NUCLEOTIDE SEQUENCE [LARGE SCALE GENOMIC DNA]</scope>
    <source>
        <strain evidence="2 3">RG2</strain>
    </source>
</reference>
<feature type="domain" description="STAS" evidence="1">
    <location>
        <begin position="4"/>
        <end position="95"/>
    </location>
</feature>
<dbReference type="PROSITE" id="PS50801">
    <property type="entry name" value="STAS"/>
    <property type="match status" value="1"/>
</dbReference>
<dbReference type="InterPro" id="IPR052746">
    <property type="entry name" value="MlaB_ABC_Transporter"/>
</dbReference>
<organism evidence="2 3">
    <name type="scientific">Geomonas subterranea</name>
    <dbReference type="NCBI Taxonomy" id="2847989"/>
    <lineage>
        <taxon>Bacteria</taxon>
        <taxon>Pseudomonadati</taxon>
        <taxon>Thermodesulfobacteriota</taxon>
        <taxon>Desulfuromonadia</taxon>
        <taxon>Geobacterales</taxon>
        <taxon>Geobacteraceae</taxon>
        <taxon>Geomonas</taxon>
    </lineage>
</organism>
<gene>
    <name evidence="2" type="ORF">KP001_09555</name>
</gene>
<dbReference type="PANTHER" id="PTHR35849:SF2">
    <property type="entry name" value="BLR2341 PROTEIN"/>
    <property type="match status" value="1"/>
</dbReference>
<keyword evidence="3" id="KW-1185">Reference proteome</keyword>
<dbReference type="Pfam" id="PF13466">
    <property type="entry name" value="STAS_2"/>
    <property type="match status" value="1"/>
</dbReference>
<dbReference type="CDD" id="cd07043">
    <property type="entry name" value="STAS_anti-anti-sigma_factors"/>
    <property type="match status" value="1"/>
</dbReference>
<dbReference type="EMBL" id="CP077683">
    <property type="protein sequence ID" value="QXE92740.1"/>
    <property type="molecule type" value="Genomic_DNA"/>
</dbReference>
<accession>A0ABX8LPV9</accession>
<dbReference type="InterPro" id="IPR002645">
    <property type="entry name" value="STAS_dom"/>
</dbReference>
<evidence type="ECO:0000313" key="3">
    <source>
        <dbReference type="Proteomes" id="UP000683559"/>
    </source>
</evidence>
<dbReference type="Proteomes" id="UP000683559">
    <property type="component" value="Chromosome"/>
</dbReference>
<sequence length="120" mass="12733">MEGAQVKISKKKDRTLVTFSGEMTIVNAGEFRKRLLEAFATGKPVEVSLAGLTAIDVTGLQLLCSCHRTSVARAIPCTVTGRNEALAATAEVAGLPRLKGCVQDVGGTCIWRLDTDKVTV</sequence>
<dbReference type="PANTHER" id="PTHR35849">
    <property type="entry name" value="BLR2341 PROTEIN"/>
    <property type="match status" value="1"/>
</dbReference>
<dbReference type="RefSeq" id="WP_217289285.1">
    <property type="nucleotide sequence ID" value="NZ_CP077683.1"/>
</dbReference>
<dbReference type="InterPro" id="IPR058548">
    <property type="entry name" value="MlaB-like_STAS"/>
</dbReference>
<name>A0ABX8LPV9_9BACT</name>